<dbReference type="Pfam" id="PF00805">
    <property type="entry name" value="Pentapeptide"/>
    <property type="match status" value="1"/>
</dbReference>
<keyword evidence="2" id="KW-1185">Reference proteome</keyword>
<dbReference type="RefSeq" id="WP_069314005.1">
    <property type="nucleotide sequence ID" value="NZ_MDTU01000002.1"/>
</dbReference>
<dbReference type="InterPro" id="IPR001646">
    <property type="entry name" value="5peptide_repeat"/>
</dbReference>
<evidence type="ECO:0008006" key="3">
    <source>
        <dbReference type="Google" id="ProtNLM"/>
    </source>
</evidence>
<comment type="caution">
    <text evidence="1">The sequence shown here is derived from an EMBL/GenBank/DDBJ whole genome shotgun (WGS) entry which is preliminary data.</text>
</comment>
<dbReference type="Gene3D" id="2.160.20.80">
    <property type="entry name" value="E3 ubiquitin-protein ligase SopA"/>
    <property type="match status" value="1"/>
</dbReference>
<dbReference type="SUPFAM" id="SSF141571">
    <property type="entry name" value="Pentapeptide repeat-like"/>
    <property type="match status" value="1"/>
</dbReference>
<reference evidence="1 2" key="1">
    <citation type="submission" date="2016-08" db="EMBL/GenBank/DDBJ databases">
        <title>Draft genome sequence of Candidatus Piscirickettsia litoralis, from seawater.</title>
        <authorList>
            <person name="Wan X."/>
            <person name="Lee A.J."/>
            <person name="Hou S."/>
            <person name="Donachie S.P."/>
        </authorList>
    </citation>
    <scope>NUCLEOTIDE SEQUENCE [LARGE SCALE GENOMIC DNA]</scope>
    <source>
        <strain evidence="1 2">Y2</strain>
    </source>
</reference>
<proteinExistence type="predicted"/>
<accession>A0ABX3A2C7</accession>
<dbReference type="PANTHER" id="PTHR14136:SF17">
    <property type="entry name" value="BTB_POZ DOMAIN-CONTAINING PROTEIN KCTD9"/>
    <property type="match status" value="1"/>
</dbReference>
<name>A0ABX3A2C7_9GAMM</name>
<sequence>MRTMIKLIGLLVTPIIFAIPAQANLMYSQGDINQFKSTNKCPGCDLSSIDNFSLSVGDNHSSADLSKADLTKTSFVHSICLTHANLEDMNFSNGNAASSNFSYADARNAVFVDSYLEDAVFSYADLTGSTFINADVNNANFYGAKGLNLKGVKNECNAILPDGSKGVCN</sequence>
<dbReference type="InterPro" id="IPR051082">
    <property type="entry name" value="Pentapeptide-BTB/POZ_domain"/>
</dbReference>
<dbReference type="PANTHER" id="PTHR14136">
    <property type="entry name" value="BTB_POZ DOMAIN-CONTAINING PROTEIN KCTD9"/>
    <property type="match status" value="1"/>
</dbReference>
<dbReference type="Proteomes" id="UP000094329">
    <property type="component" value="Unassembled WGS sequence"/>
</dbReference>
<gene>
    <name evidence="1" type="ORF">BGC07_15645</name>
</gene>
<protein>
    <recommendedName>
        <fullName evidence="3">Pentapeptide repeat-containing protein</fullName>
    </recommendedName>
</protein>
<organism evidence="1 2">
    <name type="scientific">Piscirickettsia litoralis</name>
    <dbReference type="NCBI Taxonomy" id="1891921"/>
    <lineage>
        <taxon>Bacteria</taxon>
        <taxon>Pseudomonadati</taxon>
        <taxon>Pseudomonadota</taxon>
        <taxon>Gammaproteobacteria</taxon>
        <taxon>Thiotrichales</taxon>
        <taxon>Piscirickettsiaceae</taxon>
        <taxon>Piscirickettsia</taxon>
    </lineage>
</organism>
<dbReference type="EMBL" id="MDTU01000002">
    <property type="protein sequence ID" value="ODN41540.1"/>
    <property type="molecule type" value="Genomic_DNA"/>
</dbReference>
<evidence type="ECO:0000313" key="2">
    <source>
        <dbReference type="Proteomes" id="UP000094329"/>
    </source>
</evidence>
<evidence type="ECO:0000313" key="1">
    <source>
        <dbReference type="EMBL" id="ODN41540.1"/>
    </source>
</evidence>